<feature type="compositionally biased region" description="Pro residues" evidence="2">
    <location>
        <begin position="1"/>
        <end position="10"/>
    </location>
</feature>
<feature type="coiled-coil region" evidence="1">
    <location>
        <begin position="163"/>
        <end position="204"/>
    </location>
</feature>
<feature type="compositionally biased region" description="Gly residues" evidence="2">
    <location>
        <begin position="226"/>
        <end position="240"/>
    </location>
</feature>
<feature type="region of interest" description="Disordered" evidence="2">
    <location>
        <begin position="1"/>
        <end position="34"/>
    </location>
</feature>
<keyword evidence="1" id="KW-0175">Coiled coil</keyword>
<feature type="compositionally biased region" description="Low complexity" evidence="2">
    <location>
        <begin position="453"/>
        <end position="470"/>
    </location>
</feature>
<feature type="region of interest" description="Disordered" evidence="2">
    <location>
        <begin position="214"/>
        <end position="260"/>
    </location>
</feature>
<dbReference type="AlphaFoldDB" id="A0A0S4JE71"/>
<feature type="coiled-coil region" evidence="1">
    <location>
        <begin position="339"/>
        <end position="430"/>
    </location>
</feature>
<name>A0A0S4JE71_BODSA</name>
<feature type="region of interest" description="Disordered" evidence="2">
    <location>
        <begin position="440"/>
        <end position="482"/>
    </location>
</feature>
<feature type="coiled-coil region" evidence="1">
    <location>
        <begin position="92"/>
        <end position="119"/>
    </location>
</feature>
<organism evidence="3 4">
    <name type="scientific">Bodo saltans</name>
    <name type="common">Flagellated protozoan</name>
    <dbReference type="NCBI Taxonomy" id="75058"/>
    <lineage>
        <taxon>Eukaryota</taxon>
        <taxon>Discoba</taxon>
        <taxon>Euglenozoa</taxon>
        <taxon>Kinetoplastea</taxon>
        <taxon>Metakinetoplastina</taxon>
        <taxon>Eubodonida</taxon>
        <taxon>Bodonidae</taxon>
        <taxon>Bodo</taxon>
    </lineage>
</organism>
<evidence type="ECO:0000313" key="4">
    <source>
        <dbReference type="Proteomes" id="UP000051952"/>
    </source>
</evidence>
<proteinExistence type="predicted"/>
<feature type="non-terminal residue" evidence="3">
    <location>
        <position position="513"/>
    </location>
</feature>
<evidence type="ECO:0000256" key="2">
    <source>
        <dbReference type="SAM" id="MobiDB-lite"/>
    </source>
</evidence>
<evidence type="ECO:0000256" key="1">
    <source>
        <dbReference type="SAM" id="Coils"/>
    </source>
</evidence>
<evidence type="ECO:0000313" key="3">
    <source>
        <dbReference type="EMBL" id="CUG89664.1"/>
    </source>
</evidence>
<accession>A0A0S4JE71</accession>
<sequence>MSKKPAPPGKAPADAPKDDPNATAAQPDQTAIAPDPQVMMYLQVASAAFPRVQHLLRQQAHAAQSTADSNRTLATRLDAQTVSWVRRHVDERKDMEFQLEEMKVRKAELEKDLIQQKVDSEEAYFAQQIAQAKILTELRQQIKVLQADASEAAGWEETRVRQLKSLEDIRVQLEDTKEGHQEDIKTLNEENETERRKLRDLLVRKLRRVRDVMSSATDEDDLGLGSSTGGNGNGDDLLGGGKKRGGAAPTGGDAKHKSTASWNTNHGMLARDAESANLIAMFQTPTAKLNEKLSRAVTMYERESKSIADTISQMHTTTKTAAEQLEDQRSQNEKLVLRNASQSKAKLMLKSQLEELKEKYSRLTESHEARETERRRALQETVRTQGDVVADLRGELEHALNEYEGSSQELASLERQLKQKQKEAHEAHKFFAIVGSHHEPPHAADALSHAEAPPSGFVGGSPSTTSTVGSNAAERTGSAGRQAPSFTEALSLPGIPMLGLASDYDVAWFLAGV</sequence>
<gene>
    <name evidence="3" type="ORF">BSAL_22630</name>
</gene>
<keyword evidence="4" id="KW-1185">Reference proteome</keyword>
<protein>
    <submittedName>
        <fullName evidence="3">Uncharacterized protein</fullName>
    </submittedName>
</protein>
<reference evidence="4" key="1">
    <citation type="submission" date="2015-09" db="EMBL/GenBank/DDBJ databases">
        <authorList>
            <consortium name="Pathogen Informatics"/>
        </authorList>
    </citation>
    <scope>NUCLEOTIDE SEQUENCE [LARGE SCALE GENOMIC DNA]</scope>
    <source>
        <strain evidence="4">Lake Konstanz</strain>
    </source>
</reference>
<dbReference type="Proteomes" id="UP000051952">
    <property type="component" value="Unassembled WGS sequence"/>
</dbReference>
<dbReference type="VEuPathDB" id="TriTrypDB:BSAL_22630"/>
<dbReference type="EMBL" id="CYKH01001757">
    <property type="protein sequence ID" value="CUG89664.1"/>
    <property type="molecule type" value="Genomic_DNA"/>
</dbReference>